<evidence type="ECO:0000256" key="7">
    <source>
        <dbReference type="ARBA" id="ARBA00023242"/>
    </source>
</evidence>
<reference evidence="10" key="1">
    <citation type="submission" date="2016-05" db="EMBL/GenBank/DDBJ databases">
        <title>Comparative genomics of biotechnologically important yeasts.</title>
        <authorList>
            <consortium name="DOE Joint Genome Institute"/>
            <person name="Riley R."/>
            <person name="Haridas S."/>
            <person name="Wolfe K.H."/>
            <person name="Lopes M.R."/>
            <person name="Hittinger C.T."/>
            <person name="Goker M."/>
            <person name="Salamov A."/>
            <person name="Wisecaver J."/>
            <person name="Long T.M."/>
            <person name="Aerts A.L."/>
            <person name="Barry K."/>
            <person name="Choi C."/>
            <person name="Clum A."/>
            <person name="Coughlan A.Y."/>
            <person name="Deshpande S."/>
            <person name="Douglass A.P."/>
            <person name="Hanson S.J."/>
            <person name="Klenk H.-P."/>
            <person name="Labutti K."/>
            <person name="Lapidus A."/>
            <person name="Lindquist E."/>
            <person name="Lipzen A."/>
            <person name="Meier-Kolthoff J.P."/>
            <person name="Ohm R.A."/>
            <person name="Otillar R.P."/>
            <person name="Pangilinan J."/>
            <person name="Peng Y."/>
            <person name="Rokas A."/>
            <person name="Rosa C.A."/>
            <person name="Scheuner C."/>
            <person name="Sibirny A.A."/>
            <person name="Slot J.C."/>
            <person name="Stielow J.B."/>
            <person name="Sun H."/>
            <person name="Kurtzman C.P."/>
            <person name="Blackwell M."/>
            <person name="Grigoriev I.V."/>
            <person name="Jeffries T.W."/>
        </authorList>
    </citation>
    <scope>NUCLEOTIDE SEQUENCE [LARGE SCALE GENOMIC DNA]</scope>
    <source>
        <strain evidence="10">NRRL Y-1933</strain>
    </source>
</reference>
<evidence type="ECO:0000256" key="2">
    <source>
        <dbReference type="ARBA" id="ARBA00004496"/>
    </source>
</evidence>
<dbReference type="GO" id="GO:0034399">
    <property type="term" value="C:nuclear periphery"/>
    <property type="evidence" value="ECO:0007669"/>
    <property type="project" value="EnsemblFungi"/>
</dbReference>
<dbReference type="RefSeq" id="XP_020074722.1">
    <property type="nucleotide sequence ID" value="XM_020221771.1"/>
</dbReference>
<feature type="domain" description="TOG" evidence="8">
    <location>
        <begin position="353"/>
        <end position="597"/>
    </location>
</feature>
<protein>
    <submittedName>
        <fullName evidence="9">ARM repeat-containing protein</fullName>
    </submittedName>
</protein>
<organism evidence="9 10">
    <name type="scientific">Hyphopichia burtonii NRRL Y-1933</name>
    <dbReference type="NCBI Taxonomy" id="984485"/>
    <lineage>
        <taxon>Eukaryota</taxon>
        <taxon>Fungi</taxon>
        <taxon>Dikarya</taxon>
        <taxon>Ascomycota</taxon>
        <taxon>Saccharomycotina</taxon>
        <taxon>Pichiomycetes</taxon>
        <taxon>Debaryomycetaceae</taxon>
        <taxon>Hyphopichia</taxon>
    </lineage>
</organism>
<evidence type="ECO:0000313" key="10">
    <source>
        <dbReference type="Proteomes" id="UP000095085"/>
    </source>
</evidence>
<dbReference type="Proteomes" id="UP000095085">
    <property type="component" value="Unassembled WGS sequence"/>
</dbReference>
<dbReference type="InterPro" id="IPR041653">
    <property type="entry name" value="Importin_rep_4"/>
</dbReference>
<dbReference type="SMART" id="SM01349">
    <property type="entry name" value="TOG"/>
    <property type="match status" value="1"/>
</dbReference>
<evidence type="ECO:0000256" key="6">
    <source>
        <dbReference type="ARBA" id="ARBA00022927"/>
    </source>
</evidence>
<dbReference type="InterPro" id="IPR011989">
    <property type="entry name" value="ARM-like"/>
</dbReference>
<evidence type="ECO:0000256" key="5">
    <source>
        <dbReference type="ARBA" id="ARBA00022737"/>
    </source>
</evidence>
<dbReference type="OrthoDB" id="543373at2759"/>
<evidence type="ECO:0000313" key="9">
    <source>
        <dbReference type="EMBL" id="ODV65655.1"/>
    </source>
</evidence>
<dbReference type="GeneID" id="30996320"/>
<dbReference type="InterPro" id="IPR016024">
    <property type="entry name" value="ARM-type_fold"/>
</dbReference>
<keyword evidence="4" id="KW-0963">Cytoplasm</keyword>
<evidence type="ECO:0000256" key="1">
    <source>
        <dbReference type="ARBA" id="ARBA00004123"/>
    </source>
</evidence>
<dbReference type="PANTHER" id="PTHR10527">
    <property type="entry name" value="IMPORTIN BETA"/>
    <property type="match status" value="1"/>
</dbReference>
<dbReference type="EMBL" id="KV454544">
    <property type="protein sequence ID" value="ODV65655.1"/>
    <property type="molecule type" value="Genomic_DNA"/>
</dbReference>
<dbReference type="InterPro" id="IPR040122">
    <property type="entry name" value="Importin_beta"/>
</dbReference>
<dbReference type="InterPro" id="IPR041389">
    <property type="entry name" value="Importin_rep_6"/>
</dbReference>
<name>A0A1E4REW3_9ASCO</name>
<dbReference type="InterPro" id="IPR057672">
    <property type="entry name" value="TPR_IPO4/5"/>
</dbReference>
<keyword evidence="6" id="KW-0653">Protein transport</keyword>
<dbReference type="GO" id="GO:0006606">
    <property type="term" value="P:protein import into nucleus"/>
    <property type="evidence" value="ECO:0007669"/>
    <property type="project" value="EnsemblFungi"/>
</dbReference>
<evidence type="ECO:0000259" key="8">
    <source>
        <dbReference type="SMART" id="SM01349"/>
    </source>
</evidence>
<dbReference type="Gene3D" id="1.25.10.10">
    <property type="entry name" value="Leucine-rich Repeat Variant"/>
    <property type="match status" value="2"/>
</dbReference>
<dbReference type="Pfam" id="PF18829">
    <property type="entry name" value="Importin_rep_6"/>
    <property type="match status" value="1"/>
</dbReference>
<dbReference type="Pfam" id="PF25574">
    <property type="entry name" value="TPR_IMB1"/>
    <property type="match status" value="1"/>
</dbReference>
<evidence type="ECO:0000256" key="3">
    <source>
        <dbReference type="ARBA" id="ARBA00022448"/>
    </source>
</evidence>
<dbReference type="InterPro" id="IPR058584">
    <property type="entry name" value="IMB1_TNPO1-like_TPR"/>
</dbReference>
<dbReference type="GO" id="GO:0005737">
    <property type="term" value="C:cytoplasm"/>
    <property type="evidence" value="ECO:0007669"/>
    <property type="project" value="UniProtKB-SubCell"/>
</dbReference>
<dbReference type="Pfam" id="PF18816">
    <property type="entry name" value="Importin_rep_5"/>
    <property type="match status" value="1"/>
</dbReference>
<dbReference type="Pfam" id="PF25780">
    <property type="entry name" value="TPR_IPO5"/>
    <property type="match status" value="1"/>
</dbReference>
<keyword evidence="5" id="KW-0677">Repeat</keyword>
<dbReference type="InterPro" id="IPR040928">
    <property type="entry name" value="Importin_rep_5"/>
</dbReference>
<gene>
    <name evidence="9" type="ORF">HYPBUDRAFT_153867</name>
</gene>
<sequence>MSLLPTDVHQALSQLLNGLASADNNIRSEAEKSLETEWTLKQNVEMLLLFLAENASTPGNETLQAFSAVLFRRIAIKSPKDFSSVTDRTIGVISEPVRAQIRKLLLNGFTSNQTNQVRHKLSDAISEVAKDDVSPPGSWDELIPALFQATTNNDPSFRESAFRVFSSAPELIDKSYINQVLPIFKAGFEDSNDDVRIAACTAFVAFFRDIPKSNWNTLAPLLPDLLNSLPRFLQNGQEQALASVLESLIDLVELAPKMFKSMFPTIIEFCSAVSKNKEVESNARMAALELLTTFSEVAPVMCKLTPNYTSEVILITLVMLTEVCIDDDDAAEWNNKDDNDDEDEEPEYDAARQALDRVSLKLTGKSLAQPLFQYLPDMLQSSQWRERQAALMALSSAAEGCADVLISEIPKILDLILPSLQDNHPRVQYACCNALGQMSTDFADHIQITAGSKILPGLISMLTNKSVPRVQAHAAAALVNFSEAASKEILEPYLDDLLNNLLGLLQSQKRYVQEQVLTTIAIIADAAEKTFVKYYDTLMPLLIEVLKTDMGQESRLLKAKCIECSTLIALAVGKEKFEPHCKELIQLFGVIQESSQSDDDPVIQYLEQGWGRICRIIGKDFLPYLPAVLPPVLSAAKATQDISLLEEEEAEEFNNNEEWDVINLSGKLIAVHTAALDEKVSALDLLRTYAIQLKGDFYPFVKEIVQDIGLSALDFYLHDGVRASAALTLAALLKCSVYATGNNSEESLGLWSQISNKFIDVLTNEPVPELLVAYYTAFVEAISVLGPNCLSPEQLQNLAIAINTNLTDIFEHIKDRDNEDDEYTEEVDDNDNDYSDEELLDEINKAISSIFKNTKANFLPAFQSLIPTIASFINDENINVKLCGLCVICDLLEHAGSEFAYKEMFTDVVAESLVSPEASIRQAAAYSVGVAAQYGGSNYADYCLACLRPLFEIAVIPEARSEDNITATENVVTAIAKICRSYGASVPNLDSIVQEWVTLLPIIQDEEAAPFSYSFLAELIQNQHVAVTSQIPKVVESVLQALAHAAIGGTTAEKVVTATKQLLGALPQEEAVALLQKNPAYIDVAQKWFS</sequence>
<keyword evidence="3" id="KW-0813">Transport</keyword>
<dbReference type="InterPro" id="IPR000225">
    <property type="entry name" value="Armadillo"/>
</dbReference>
<comment type="subcellular location">
    <subcellularLocation>
        <location evidence="2">Cytoplasm</location>
    </subcellularLocation>
    <subcellularLocation>
        <location evidence="1">Nucleus</location>
    </subcellularLocation>
</comment>
<dbReference type="AlphaFoldDB" id="A0A1E4REW3"/>
<dbReference type="STRING" id="984485.A0A1E4REW3"/>
<dbReference type="GO" id="GO:0061608">
    <property type="term" value="F:nuclear import signal receptor activity"/>
    <property type="evidence" value="ECO:0007669"/>
    <property type="project" value="EnsemblFungi"/>
</dbReference>
<proteinExistence type="predicted"/>
<dbReference type="SMART" id="SM00185">
    <property type="entry name" value="ARM"/>
    <property type="match status" value="2"/>
</dbReference>
<evidence type="ECO:0000256" key="4">
    <source>
        <dbReference type="ARBA" id="ARBA00022490"/>
    </source>
</evidence>
<accession>A0A1E4REW3</accession>
<dbReference type="Pfam" id="PF18808">
    <property type="entry name" value="Importin_rep_4"/>
    <property type="match status" value="1"/>
</dbReference>
<keyword evidence="10" id="KW-1185">Reference proteome</keyword>
<dbReference type="InterPro" id="IPR034085">
    <property type="entry name" value="TOG"/>
</dbReference>
<keyword evidence="7" id="KW-0539">Nucleus</keyword>
<dbReference type="SUPFAM" id="SSF48371">
    <property type="entry name" value="ARM repeat"/>
    <property type="match status" value="2"/>
</dbReference>
<dbReference type="Pfam" id="PF13513">
    <property type="entry name" value="HEAT_EZ"/>
    <property type="match status" value="1"/>
</dbReference>